<proteinExistence type="predicted"/>
<accession>A0AAV2VQD1</accession>
<evidence type="ECO:0000313" key="2">
    <source>
        <dbReference type="Proteomes" id="UP000018211"/>
    </source>
</evidence>
<reference evidence="1 2" key="1">
    <citation type="journal article" date="2013" name="ISME J.">
        <title>Comparative genomics of pathogenic lineages of Vibrio nigripulchritudo identifies virulence-associated traits.</title>
        <authorList>
            <person name="Goudenege D."/>
            <person name="Labreuche Y."/>
            <person name="Krin E."/>
            <person name="Ansquer D."/>
            <person name="Mangenot S."/>
            <person name="Calteau A."/>
            <person name="Medigue C."/>
            <person name="Mazel D."/>
            <person name="Polz M.F."/>
            <person name="Le Roux F."/>
        </authorList>
    </citation>
    <scope>NUCLEOTIDE SEQUENCE [LARGE SCALE GENOMIC DNA]</scope>
    <source>
        <strain evidence="1 2">SOn1</strain>
    </source>
</reference>
<protein>
    <submittedName>
        <fullName evidence="1">Uncharacterized protein</fullName>
    </submittedName>
</protein>
<evidence type="ECO:0000313" key="1">
    <source>
        <dbReference type="EMBL" id="CCO46648.1"/>
    </source>
</evidence>
<comment type="caution">
    <text evidence="1">The sequence shown here is derived from an EMBL/GenBank/DDBJ whole genome shotgun (WGS) entry which is preliminary data.</text>
</comment>
<sequence>MSKKDSLPRKKAVIAALQATNDIDGLSAVFLTAFGDVRNAQLHQAKSLKSKLISTQDALEKFQIWRDIVSLQVELSQYEDNRLEALIEQGIDLNSLRQAYILPDNIDELQKESWQIHGERFLSGTISEEKIQSLKDVTHSISQLLRSNPTVNEKIVQLENEFISPLANKARDIIGEIRENGKSEALMSEFEDIQTAIESVHRTQIDPVITAYSLELDDKSKLQLQNLQEDKRQIGSALMSEVYDTLITESVVTEEESQTWARNQEISPSAIARMRKSGYSEAEVRRDMALYYRLVNGRLDKVRIVTTGSRRASAIINTATVDIDDNFDKRTLFHEMSHLLESDQSVKLANQKFISNRASGTPKRLSELTNNSSYKNDEIAIPDNFYSPYVGKIYESGATEVASMGIQQFSSPESMYALYESDEEMFTLMVGMMTGVSHSQVERQKALLEKQVHSANFSSSVRKVIRHLSWQDGHRLKSDKAWQEALSGKGKTNAHNKKWAWTRTLGTCVLYPAKAPKQRKQIYGVTVIDTEKEDKRHFFREKEQAETFIYLHELSIRGIKPLPQSAYYLACNKQAPDWYQSDTELPLI</sequence>
<dbReference type="Proteomes" id="UP000018211">
    <property type="component" value="Unassembled WGS sequence"/>
</dbReference>
<organism evidence="1 2">
    <name type="scientific">Vibrio nigripulchritudo SOn1</name>
    <dbReference type="NCBI Taxonomy" id="1238450"/>
    <lineage>
        <taxon>Bacteria</taxon>
        <taxon>Pseudomonadati</taxon>
        <taxon>Pseudomonadota</taxon>
        <taxon>Gammaproteobacteria</taxon>
        <taxon>Vibrionales</taxon>
        <taxon>Vibrionaceae</taxon>
        <taxon>Vibrio</taxon>
    </lineage>
</organism>
<gene>
    <name evidence="1" type="ORF">VIBNISOn1_1840031</name>
</gene>
<dbReference type="AlphaFoldDB" id="A0AAV2VQD1"/>
<dbReference type="EMBL" id="CAOF01000095">
    <property type="protein sequence ID" value="CCO46648.1"/>
    <property type="molecule type" value="Genomic_DNA"/>
</dbReference>
<dbReference type="RefSeq" id="WP_022611706.1">
    <property type="nucleotide sequence ID" value="NZ_LK391965.1"/>
</dbReference>
<name>A0AAV2VQD1_9VIBR</name>